<gene>
    <name evidence="7" type="ORF">PLANPX_3107</name>
</gene>
<sequence>MANGIAYLLDEARTSGPERRLADAYLLAMNEGLRISGNRAIRTAIQRVALGSGEMRKVKTGGGWPALLYTFRKGREAGGIWQLWKAMRTKNACKTCALGMGGQRGGMVNEAGHFPEVCKKSLQAMVADMQGAITPDFWAKYGPDELRGLSPRELENCGRLTQPVLYTPALKRFQPISWEDAFHRIVGKLRELTPDETFWYFSGRSSNEAGFLLQMFARLYGTNNVNNCSFYCHQASGVGLTSVTGSGTATVTLDDVEKSDMVFVIGGNPASNHPRIMRSLMTLRRRGGEVIVINPIVETGLVNFSVPSDVRSMLFGTKIASLYVQPHIGGDLALLTGISKQIVEMGAHDLPFLESSCNNWDELRDWLASVTWEEIIAKSGVPREEINEIAERYAKSKNAVFSWTMGITHHVHGVENVQAIGNLALLRGMVGKPNAGLMPIRGHSNVQGIGSVGVTPKLKDVLFDRLQSHFGVKLPTTEGRDTMACMNGADNGELKFGLCLGGNLYGSNPDSTYAQQAIEKLDMLVYMSTTLNTGHAFGLAKETLILPVLARDEEPQATTQESMFNFVRLSDGGPARHAGPKSEVEVIASIASGVADGRRAAGANGSNGAHSNGDAPPGQSPGLGDPTGLTAVNWQSMQDTGRIRDAIAAIVPGFEQIAEIDKNKQEFQVGGRTFHQASFPTYNGRANLHTHRLPEIQGQGERELRLMTIRSEGQFNTVVYEDYDLYRGVERRDVILIHPDDIRRLGVHQGMTVAVHGPAGTLRNVRLHPFEEIRPGNAAMYYPEANVLVSRHLDPSSKTPAFKCVIVRLEVEGLALA</sequence>
<dbReference type="GO" id="GO:0016020">
    <property type="term" value="C:membrane"/>
    <property type="evidence" value="ECO:0007669"/>
    <property type="project" value="TreeGrafter"/>
</dbReference>
<feature type="domain" description="Molybdopterin oxidoreductase" evidence="5">
    <location>
        <begin position="165"/>
        <end position="533"/>
    </location>
</feature>
<proteinExistence type="predicted"/>
<dbReference type="InterPro" id="IPR006656">
    <property type="entry name" value="Mopterin_OxRdtase"/>
</dbReference>
<evidence type="ECO:0000256" key="2">
    <source>
        <dbReference type="ARBA" id="ARBA00023004"/>
    </source>
</evidence>
<dbReference type="Proteomes" id="UP000326837">
    <property type="component" value="Chromosome"/>
</dbReference>
<dbReference type="GO" id="GO:0016491">
    <property type="term" value="F:oxidoreductase activity"/>
    <property type="evidence" value="ECO:0007669"/>
    <property type="project" value="InterPro"/>
</dbReference>
<dbReference type="SUPFAM" id="SSF50692">
    <property type="entry name" value="ADC-like"/>
    <property type="match status" value="1"/>
</dbReference>
<evidence type="ECO:0000256" key="3">
    <source>
        <dbReference type="ARBA" id="ARBA00023014"/>
    </source>
</evidence>
<dbReference type="PIRSF" id="PIRSF000144">
    <property type="entry name" value="CbbBc"/>
    <property type="match status" value="1"/>
</dbReference>
<protein>
    <submittedName>
        <fullName evidence="7">Molybdopterin oxidoreductase</fullName>
    </submittedName>
</protein>
<feature type="region of interest" description="Disordered" evidence="4">
    <location>
        <begin position="598"/>
        <end position="631"/>
    </location>
</feature>
<dbReference type="AlphaFoldDB" id="A0A5K7XAP7"/>
<dbReference type="CDD" id="cd02787">
    <property type="entry name" value="MopB_CT_ydeP"/>
    <property type="match status" value="1"/>
</dbReference>
<evidence type="ECO:0000313" key="8">
    <source>
        <dbReference type="Proteomes" id="UP000326837"/>
    </source>
</evidence>
<keyword evidence="2" id="KW-0408">Iron</keyword>
<evidence type="ECO:0000259" key="6">
    <source>
        <dbReference type="Pfam" id="PF01568"/>
    </source>
</evidence>
<feature type="compositionally biased region" description="Low complexity" evidence="4">
    <location>
        <begin position="598"/>
        <end position="615"/>
    </location>
</feature>
<dbReference type="GO" id="GO:0046872">
    <property type="term" value="F:metal ion binding"/>
    <property type="evidence" value="ECO:0007669"/>
    <property type="project" value="UniProtKB-KW"/>
</dbReference>
<keyword evidence="1" id="KW-0479">Metal-binding</keyword>
<feature type="domain" description="Molybdopterin dinucleotide-binding" evidence="6">
    <location>
        <begin position="704"/>
        <end position="804"/>
    </location>
</feature>
<accession>A0A5K7XAP7</accession>
<dbReference type="InterPro" id="IPR009010">
    <property type="entry name" value="Asp_de-COase-like_dom_sf"/>
</dbReference>
<evidence type="ECO:0000256" key="4">
    <source>
        <dbReference type="SAM" id="MobiDB-lite"/>
    </source>
</evidence>
<dbReference type="GO" id="GO:0051536">
    <property type="term" value="F:iron-sulfur cluster binding"/>
    <property type="evidence" value="ECO:0007669"/>
    <property type="project" value="UniProtKB-KW"/>
</dbReference>
<dbReference type="InterPro" id="IPR037951">
    <property type="entry name" value="MopB_CT_YdeP"/>
</dbReference>
<keyword evidence="3" id="KW-0411">Iron-sulfur</keyword>
<dbReference type="Gene3D" id="3.40.228.10">
    <property type="entry name" value="Dimethylsulfoxide Reductase, domain 2"/>
    <property type="match status" value="1"/>
</dbReference>
<dbReference type="EMBL" id="AP021861">
    <property type="protein sequence ID" value="BBO33495.1"/>
    <property type="molecule type" value="Genomic_DNA"/>
</dbReference>
<dbReference type="Gene3D" id="2.40.40.20">
    <property type="match status" value="1"/>
</dbReference>
<dbReference type="GO" id="GO:0045333">
    <property type="term" value="P:cellular respiration"/>
    <property type="evidence" value="ECO:0007669"/>
    <property type="project" value="UniProtKB-ARBA"/>
</dbReference>
<dbReference type="Gene3D" id="3.40.50.740">
    <property type="match status" value="1"/>
</dbReference>
<name>A0A5K7XAP7_9BACT</name>
<dbReference type="Pfam" id="PF00384">
    <property type="entry name" value="Molybdopterin"/>
    <property type="match status" value="1"/>
</dbReference>
<evidence type="ECO:0000256" key="1">
    <source>
        <dbReference type="ARBA" id="ARBA00022723"/>
    </source>
</evidence>
<dbReference type="GO" id="GO:0043546">
    <property type="term" value="F:molybdopterin cofactor binding"/>
    <property type="evidence" value="ECO:0007669"/>
    <property type="project" value="InterPro"/>
</dbReference>
<keyword evidence="8" id="KW-1185">Reference proteome</keyword>
<organism evidence="7 8">
    <name type="scientific">Lacipirellula parvula</name>
    <dbReference type="NCBI Taxonomy" id="2650471"/>
    <lineage>
        <taxon>Bacteria</taxon>
        <taxon>Pseudomonadati</taxon>
        <taxon>Planctomycetota</taxon>
        <taxon>Planctomycetia</taxon>
        <taxon>Pirellulales</taxon>
        <taxon>Lacipirellulaceae</taxon>
        <taxon>Lacipirellula</taxon>
    </lineage>
</organism>
<dbReference type="SUPFAM" id="SSF53706">
    <property type="entry name" value="Formate dehydrogenase/DMSO reductase, domains 1-3"/>
    <property type="match status" value="1"/>
</dbReference>
<evidence type="ECO:0000259" key="5">
    <source>
        <dbReference type="Pfam" id="PF00384"/>
    </source>
</evidence>
<dbReference type="PANTHER" id="PTHR43105:SF4">
    <property type="entry name" value="PROTEIN YDEP"/>
    <property type="match status" value="1"/>
</dbReference>
<dbReference type="KEGG" id="lpav:PLANPX_3107"/>
<dbReference type="InterPro" id="IPR006657">
    <property type="entry name" value="MoPterin_dinucl-bd_dom"/>
</dbReference>
<evidence type="ECO:0000313" key="7">
    <source>
        <dbReference type="EMBL" id="BBO33495.1"/>
    </source>
</evidence>
<dbReference type="Pfam" id="PF01568">
    <property type="entry name" value="Molydop_binding"/>
    <property type="match status" value="1"/>
</dbReference>
<dbReference type="PANTHER" id="PTHR43105">
    <property type="entry name" value="RESPIRATORY NITRATE REDUCTASE"/>
    <property type="match status" value="1"/>
</dbReference>
<reference evidence="8" key="1">
    <citation type="submission" date="2019-10" db="EMBL/GenBank/DDBJ databases">
        <title>Lacipirellula parvula gen. nov., sp. nov., representing a lineage of planctomycetes widespread in freshwater anoxic habitats, and description of the family Lacipirellulaceae.</title>
        <authorList>
            <person name="Dedysh S.N."/>
            <person name="Kulichevskaya I.S."/>
            <person name="Beletsky A.V."/>
            <person name="Rakitin A.L."/>
            <person name="Mardanov A.V."/>
            <person name="Ivanova A.A."/>
            <person name="Saltykova V.X."/>
            <person name="Rijpstra W.I.C."/>
            <person name="Sinninghe Damste J.S."/>
            <person name="Ravin N.V."/>
        </authorList>
    </citation>
    <scope>NUCLEOTIDE SEQUENCE [LARGE SCALE GENOMIC DNA]</scope>
    <source>
        <strain evidence="8">PX69</strain>
    </source>
</reference>
<dbReference type="InterPro" id="IPR050123">
    <property type="entry name" value="Prok_molybdopt-oxidoreductase"/>
</dbReference>